<dbReference type="GO" id="GO:0003700">
    <property type="term" value="F:DNA-binding transcription factor activity"/>
    <property type="evidence" value="ECO:0007669"/>
    <property type="project" value="InterPro"/>
</dbReference>
<sequence length="147" mass="17091">MSDKNIDAKIDDYFDGCLYFSLSRLQRHINKLAKDIFSEINLVPSHAFLLMALNENEMCTASYLSELLGLAPSTITRFIDKLEKEGFCVRELKGRVSYTSITPEGRDLIPRIHKCWKQLFHRYNEVYGEKNAKLLNDMIVKLNKLEK</sequence>
<dbReference type="PANTHER" id="PTHR33164">
    <property type="entry name" value="TRANSCRIPTIONAL REGULATOR, MARR FAMILY"/>
    <property type="match status" value="1"/>
</dbReference>
<dbReference type="SMART" id="SM00347">
    <property type="entry name" value="HTH_MARR"/>
    <property type="match status" value="1"/>
</dbReference>
<evidence type="ECO:0000313" key="2">
    <source>
        <dbReference type="EMBL" id="BBM85334.1"/>
    </source>
</evidence>
<reference evidence="2 3" key="1">
    <citation type="submission" date="2019-08" db="EMBL/GenBank/DDBJ databases">
        <title>Complete genome sequence of Candidatus Uab amorphum.</title>
        <authorList>
            <person name="Shiratori T."/>
            <person name="Suzuki S."/>
            <person name="Kakizawa Y."/>
            <person name="Ishida K."/>
        </authorList>
    </citation>
    <scope>NUCLEOTIDE SEQUENCE [LARGE SCALE GENOMIC DNA]</scope>
    <source>
        <strain evidence="2 3">SRT547</strain>
    </source>
</reference>
<dbReference type="PROSITE" id="PS50995">
    <property type="entry name" value="HTH_MARR_2"/>
    <property type="match status" value="1"/>
</dbReference>
<dbReference type="EMBL" id="AP019860">
    <property type="protein sequence ID" value="BBM85334.1"/>
    <property type="molecule type" value="Genomic_DNA"/>
</dbReference>
<dbReference type="InterPro" id="IPR036388">
    <property type="entry name" value="WH-like_DNA-bd_sf"/>
</dbReference>
<dbReference type="AlphaFoldDB" id="A0A5S9IP65"/>
<dbReference type="InterPro" id="IPR000835">
    <property type="entry name" value="HTH_MarR-typ"/>
</dbReference>
<accession>A0A5S9IP65</accession>
<dbReference type="GO" id="GO:0006950">
    <property type="term" value="P:response to stress"/>
    <property type="evidence" value="ECO:0007669"/>
    <property type="project" value="TreeGrafter"/>
</dbReference>
<gene>
    <name evidence="2" type="ORF">UABAM_03700</name>
</gene>
<dbReference type="InterPro" id="IPR039422">
    <property type="entry name" value="MarR/SlyA-like"/>
</dbReference>
<keyword evidence="3" id="KW-1185">Reference proteome</keyword>
<dbReference type="InterPro" id="IPR036390">
    <property type="entry name" value="WH_DNA-bd_sf"/>
</dbReference>
<dbReference type="Pfam" id="PF01047">
    <property type="entry name" value="MarR"/>
    <property type="match status" value="1"/>
</dbReference>
<dbReference type="KEGG" id="uam:UABAM_03700"/>
<evidence type="ECO:0000313" key="3">
    <source>
        <dbReference type="Proteomes" id="UP000326354"/>
    </source>
</evidence>
<dbReference type="Proteomes" id="UP000326354">
    <property type="component" value="Chromosome"/>
</dbReference>
<dbReference type="InterPro" id="IPR011991">
    <property type="entry name" value="ArsR-like_HTH"/>
</dbReference>
<dbReference type="CDD" id="cd00090">
    <property type="entry name" value="HTH_ARSR"/>
    <property type="match status" value="1"/>
</dbReference>
<organism evidence="2 3">
    <name type="scientific">Uabimicrobium amorphum</name>
    <dbReference type="NCBI Taxonomy" id="2596890"/>
    <lineage>
        <taxon>Bacteria</taxon>
        <taxon>Pseudomonadati</taxon>
        <taxon>Planctomycetota</taxon>
        <taxon>Candidatus Uabimicrobiia</taxon>
        <taxon>Candidatus Uabimicrobiales</taxon>
        <taxon>Candidatus Uabimicrobiaceae</taxon>
        <taxon>Candidatus Uabimicrobium</taxon>
    </lineage>
</organism>
<protein>
    <submittedName>
        <fullName evidence="2">MarR family transcriptional regulator</fullName>
    </submittedName>
</protein>
<dbReference type="RefSeq" id="WP_173013401.1">
    <property type="nucleotide sequence ID" value="NZ_AP019860.1"/>
</dbReference>
<dbReference type="SUPFAM" id="SSF46785">
    <property type="entry name" value="Winged helix' DNA-binding domain"/>
    <property type="match status" value="1"/>
</dbReference>
<name>A0A5S9IP65_UABAM</name>
<dbReference type="PANTHER" id="PTHR33164:SF43">
    <property type="entry name" value="HTH-TYPE TRANSCRIPTIONAL REPRESSOR YETL"/>
    <property type="match status" value="1"/>
</dbReference>
<feature type="domain" description="HTH marR-type" evidence="1">
    <location>
        <begin position="15"/>
        <end position="144"/>
    </location>
</feature>
<proteinExistence type="predicted"/>
<dbReference type="Gene3D" id="1.10.10.10">
    <property type="entry name" value="Winged helix-like DNA-binding domain superfamily/Winged helix DNA-binding domain"/>
    <property type="match status" value="1"/>
</dbReference>
<evidence type="ECO:0000259" key="1">
    <source>
        <dbReference type="PROSITE" id="PS50995"/>
    </source>
</evidence>